<dbReference type="Pfam" id="PF00149">
    <property type="entry name" value="Metallophos"/>
    <property type="match status" value="1"/>
</dbReference>
<dbReference type="Proteomes" id="UP001528920">
    <property type="component" value="Unassembled WGS sequence"/>
</dbReference>
<dbReference type="PANTHER" id="PTHR46546">
    <property type="entry name" value="SHEWANELLA-LIKE PROTEIN PHOSPHATASE 1"/>
    <property type="match status" value="1"/>
</dbReference>
<reference evidence="3 4" key="1">
    <citation type="submission" date="2022-01" db="EMBL/GenBank/DDBJ databases">
        <title>Labilibaculum sp. nov, a marine bacterium isolated from Antarctica.</title>
        <authorList>
            <person name="Dai W."/>
        </authorList>
    </citation>
    <scope>NUCLEOTIDE SEQUENCE [LARGE SCALE GENOMIC DNA]</scope>
    <source>
        <strain evidence="3 4">DW002</strain>
    </source>
</reference>
<organism evidence="3 4">
    <name type="scientific">Paralabilibaculum antarcticum</name>
    <dbReference type="NCBI Taxonomy" id="2912572"/>
    <lineage>
        <taxon>Bacteria</taxon>
        <taxon>Pseudomonadati</taxon>
        <taxon>Bacteroidota</taxon>
        <taxon>Bacteroidia</taxon>
        <taxon>Marinilabiliales</taxon>
        <taxon>Marinifilaceae</taxon>
        <taxon>Paralabilibaculum</taxon>
    </lineage>
</organism>
<name>A0ABT5VXB8_9BACT</name>
<protein>
    <submittedName>
        <fullName evidence="3">Metallophosphoesterase</fullName>
    </submittedName>
</protein>
<feature type="domain" description="Calcineurin-like phosphoesterase" evidence="2">
    <location>
        <begin position="174"/>
        <end position="388"/>
    </location>
</feature>
<evidence type="ECO:0000259" key="2">
    <source>
        <dbReference type="Pfam" id="PF00149"/>
    </source>
</evidence>
<sequence>MKFQKGVVILQFQIKTKKTFCISGGIWTNKNQQLTKTYLSWAFSSLKQRPMFKRILKITGITLFVIIGSFAIWLRFFVSEHQKLKHITYLEHRQSISTDGAYILYEKDSLRLISVVEKSGDFEIQDERFSILEFGKEFTVNVYNYDDPTAISFKVDLKDSLSIPQSTYSKPDKIFTISDIEGNMYAFHKLLRANGIIDANSDWSFGNGHLVLVGDFVDRGLNVTQCLWLIYKLEQQASNYGGCVHFILGNHERNNLYGCNPHVRSKYTNLASKLNLDYSTDFYGPNSEIGRWLRTKNTIEKIGDILFVHGGISQDLLNLKLSIKEINQIVRNSIGTNTFTDSISKKIHSKTGPLWYRGFATYSNEQTPLEINNAKQYFDVSLLVIGHSTRKDIKQEYDNSLINVDVHFPHKDTDASRGKGLLIELDNRFKVDDMGNKEKI</sequence>
<dbReference type="PANTHER" id="PTHR46546:SF4">
    <property type="entry name" value="SHEWANELLA-LIKE PROTEIN PHOSPHATASE 1"/>
    <property type="match status" value="1"/>
</dbReference>
<gene>
    <name evidence="3" type="ORF">L3049_18435</name>
</gene>
<accession>A0ABT5VXB8</accession>
<keyword evidence="1" id="KW-0812">Transmembrane</keyword>
<keyword evidence="1" id="KW-1133">Transmembrane helix</keyword>
<evidence type="ECO:0000313" key="3">
    <source>
        <dbReference type="EMBL" id="MDE5419971.1"/>
    </source>
</evidence>
<dbReference type="InterPro" id="IPR029052">
    <property type="entry name" value="Metallo-depent_PP-like"/>
</dbReference>
<dbReference type="InterPro" id="IPR004843">
    <property type="entry name" value="Calcineurin-like_PHP"/>
</dbReference>
<dbReference type="SUPFAM" id="SSF56300">
    <property type="entry name" value="Metallo-dependent phosphatases"/>
    <property type="match status" value="1"/>
</dbReference>
<proteinExistence type="predicted"/>
<keyword evidence="1" id="KW-0472">Membrane</keyword>
<comment type="caution">
    <text evidence="3">The sequence shown here is derived from an EMBL/GenBank/DDBJ whole genome shotgun (WGS) entry which is preliminary data.</text>
</comment>
<feature type="transmembrane region" description="Helical" evidence="1">
    <location>
        <begin position="55"/>
        <end position="78"/>
    </location>
</feature>
<dbReference type="RefSeq" id="WP_275111302.1">
    <property type="nucleotide sequence ID" value="NZ_JAKJSC010000007.1"/>
</dbReference>
<dbReference type="Gene3D" id="3.60.21.10">
    <property type="match status" value="1"/>
</dbReference>
<evidence type="ECO:0000256" key="1">
    <source>
        <dbReference type="SAM" id="Phobius"/>
    </source>
</evidence>
<evidence type="ECO:0000313" key="4">
    <source>
        <dbReference type="Proteomes" id="UP001528920"/>
    </source>
</evidence>
<dbReference type="EMBL" id="JAKJSC010000007">
    <property type="protein sequence ID" value="MDE5419971.1"/>
    <property type="molecule type" value="Genomic_DNA"/>
</dbReference>
<keyword evidence="4" id="KW-1185">Reference proteome</keyword>